<dbReference type="OrthoDB" id="668069at2"/>
<gene>
    <name evidence="2" type="ORF">DXN05_11190</name>
</gene>
<dbReference type="AlphaFoldDB" id="A0A3E1NJI2"/>
<reference evidence="2 3" key="1">
    <citation type="submission" date="2018-08" db="EMBL/GenBank/DDBJ databases">
        <title>Chitinophagaceae sp. K23C18032701, a novel bacterium isolated from forest soil.</title>
        <authorList>
            <person name="Wang C."/>
        </authorList>
    </citation>
    <scope>NUCLEOTIDE SEQUENCE [LARGE SCALE GENOMIC DNA]</scope>
    <source>
        <strain evidence="2 3">K23C18032701</strain>
    </source>
</reference>
<comment type="caution">
    <text evidence="2">The sequence shown here is derived from an EMBL/GenBank/DDBJ whole genome shotgun (WGS) entry which is preliminary data.</text>
</comment>
<accession>A0A3E1NJI2</accession>
<feature type="domain" description="DUF695" evidence="1">
    <location>
        <begin position="38"/>
        <end position="152"/>
    </location>
</feature>
<name>A0A3E1NJI2_9BACT</name>
<sequence length="157" mass="17858">MDFIKQVFGLKKPQPAVEPIFPGEHFTSYELQLPQGLSLATVNHAYDHYANKAVYSWHVLVELEILDRQEGHVLTETEQLQLNDLRTAAATFLGETQTVHYVGNVLREGFMDLLYYIDTPLMSQPAVDAFCNGVMKERGINFTIENDPEWNCVGLIK</sequence>
<dbReference type="EMBL" id="QTJU01000003">
    <property type="protein sequence ID" value="RFM28090.1"/>
    <property type="molecule type" value="Genomic_DNA"/>
</dbReference>
<evidence type="ECO:0000313" key="2">
    <source>
        <dbReference type="EMBL" id="RFM28090.1"/>
    </source>
</evidence>
<protein>
    <submittedName>
        <fullName evidence="2">DUF695 domain-containing protein</fullName>
    </submittedName>
</protein>
<dbReference type="InterPro" id="IPR016097">
    <property type="entry name" value="DUF695"/>
</dbReference>
<evidence type="ECO:0000259" key="1">
    <source>
        <dbReference type="Pfam" id="PF05117"/>
    </source>
</evidence>
<evidence type="ECO:0000313" key="3">
    <source>
        <dbReference type="Proteomes" id="UP000261284"/>
    </source>
</evidence>
<dbReference type="RefSeq" id="WP_116847336.1">
    <property type="nucleotide sequence ID" value="NZ_QTJU01000003.1"/>
</dbReference>
<dbReference type="Proteomes" id="UP000261284">
    <property type="component" value="Unassembled WGS sequence"/>
</dbReference>
<keyword evidence="3" id="KW-1185">Reference proteome</keyword>
<organism evidence="2 3">
    <name type="scientific">Deminuibacter soli</name>
    <dbReference type="NCBI Taxonomy" id="2291815"/>
    <lineage>
        <taxon>Bacteria</taxon>
        <taxon>Pseudomonadati</taxon>
        <taxon>Bacteroidota</taxon>
        <taxon>Chitinophagia</taxon>
        <taxon>Chitinophagales</taxon>
        <taxon>Chitinophagaceae</taxon>
        <taxon>Deminuibacter</taxon>
    </lineage>
</organism>
<proteinExistence type="predicted"/>
<dbReference type="Pfam" id="PF05117">
    <property type="entry name" value="DUF695"/>
    <property type="match status" value="1"/>
</dbReference>